<dbReference type="Gene3D" id="3.30.2020.40">
    <property type="entry name" value="Uncharacterised protein PF10387, DUF2442"/>
    <property type="match status" value="1"/>
</dbReference>
<dbReference type="EMBL" id="JABKKF010000012">
    <property type="protein sequence ID" value="NPD92877.1"/>
    <property type="molecule type" value="Genomic_DNA"/>
</dbReference>
<name>A0ABX2ARK5_9BACT</name>
<dbReference type="InterPro" id="IPR018841">
    <property type="entry name" value="DUF2442"/>
</dbReference>
<dbReference type="Proteomes" id="UP000714420">
    <property type="component" value="Unassembled WGS sequence"/>
</dbReference>
<organism evidence="1 2">
    <name type="scientific">Xylanibacter muris</name>
    <dbReference type="NCBI Taxonomy" id="2736290"/>
    <lineage>
        <taxon>Bacteria</taxon>
        <taxon>Pseudomonadati</taxon>
        <taxon>Bacteroidota</taxon>
        <taxon>Bacteroidia</taxon>
        <taxon>Bacteroidales</taxon>
        <taxon>Prevotellaceae</taxon>
        <taxon>Xylanibacter</taxon>
    </lineage>
</organism>
<keyword evidence="2" id="KW-1185">Reference proteome</keyword>
<reference evidence="1 2" key="1">
    <citation type="submission" date="2020-05" db="EMBL/GenBank/DDBJ databases">
        <title>Distinct polysaccharide utilization as determinants for interspecies competition between intestinal Prevotella spp.</title>
        <authorList>
            <person name="Galvez E.J.C."/>
            <person name="Iljazovic A."/>
            <person name="Strowig T."/>
        </authorList>
    </citation>
    <scope>NUCLEOTIDE SEQUENCE [LARGE SCALE GENOMIC DNA]</scope>
    <source>
        <strain evidence="1 2">PMUR</strain>
    </source>
</reference>
<protein>
    <submittedName>
        <fullName evidence="1">DUF2442 domain-containing protein</fullName>
    </submittedName>
</protein>
<gene>
    <name evidence="1" type="ORF">HPS56_11105</name>
</gene>
<sequence length="141" mass="16752">MNGSIKKLRFEDDRICILTDKGEEYSQRLEVFPSLFCATQSQREKYYIWDDGRSIRWEDLDEDIHISSFFKQESVNYDNEVNRLLSRFPYLDMKNFAEYLGMHWTKLARFRYGVWTPSTETIEKIKKGIIAIGKEMSAAVL</sequence>
<evidence type="ECO:0000313" key="1">
    <source>
        <dbReference type="EMBL" id="NPD92877.1"/>
    </source>
</evidence>
<comment type="caution">
    <text evidence="1">The sequence shown here is derived from an EMBL/GenBank/DDBJ whole genome shotgun (WGS) entry which is preliminary data.</text>
</comment>
<accession>A0ABX2ARK5</accession>
<proteinExistence type="predicted"/>
<evidence type="ECO:0000313" key="2">
    <source>
        <dbReference type="Proteomes" id="UP000714420"/>
    </source>
</evidence>
<dbReference type="Pfam" id="PF10387">
    <property type="entry name" value="DUF2442"/>
    <property type="match status" value="1"/>
</dbReference>
<dbReference type="RefSeq" id="WP_172276480.1">
    <property type="nucleotide sequence ID" value="NZ_CASGMU010000012.1"/>
</dbReference>